<dbReference type="GO" id="GO:0016787">
    <property type="term" value="F:hydrolase activity"/>
    <property type="evidence" value="ECO:0007669"/>
    <property type="project" value="UniProtKB-KW"/>
</dbReference>
<feature type="compositionally biased region" description="Basic and acidic residues" evidence="16">
    <location>
        <begin position="197"/>
        <end position="243"/>
    </location>
</feature>
<feature type="compositionally biased region" description="Acidic residues" evidence="16">
    <location>
        <begin position="277"/>
        <end position="293"/>
    </location>
</feature>
<accession>A0ABQ8FXD7</accession>
<evidence type="ECO:0000256" key="16">
    <source>
        <dbReference type="SAM" id="MobiDB-lite"/>
    </source>
</evidence>
<comment type="function">
    <text evidence="13">Glucosidase involved in the degradation of cellulosic biomass. Active on lichenan.</text>
</comment>
<evidence type="ECO:0000256" key="13">
    <source>
        <dbReference type="ARBA" id="ARBA00037126"/>
    </source>
</evidence>
<keyword evidence="20" id="KW-1185">Reference proteome</keyword>
<evidence type="ECO:0000313" key="19">
    <source>
        <dbReference type="EMBL" id="KAH7032400.1"/>
    </source>
</evidence>
<evidence type="ECO:0000256" key="11">
    <source>
        <dbReference type="ARBA" id="ARBA00023316"/>
    </source>
</evidence>
<keyword evidence="3" id="KW-1003">Cell membrane</keyword>
<dbReference type="PANTHER" id="PTHR31297:SF34">
    <property type="entry name" value="GLUCAN 1,3-BETA-GLUCOSIDASE 2"/>
    <property type="match status" value="1"/>
</dbReference>
<reference evidence="19 20" key="1">
    <citation type="journal article" date="2021" name="Nat. Commun.">
        <title>Genetic determinants of endophytism in the Arabidopsis root mycobiome.</title>
        <authorList>
            <person name="Mesny F."/>
            <person name="Miyauchi S."/>
            <person name="Thiergart T."/>
            <person name="Pickel B."/>
            <person name="Atanasova L."/>
            <person name="Karlsson M."/>
            <person name="Huettel B."/>
            <person name="Barry K.W."/>
            <person name="Haridas S."/>
            <person name="Chen C."/>
            <person name="Bauer D."/>
            <person name="Andreopoulos W."/>
            <person name="Pangilinan J."/>
            <person name="LaButti K."/>
            <person name="Riley R."/>
            <person name="Lipzen A."/>
            <person name="Clum A."/>
            <person name="Drula E."/>
            <person name="Henrissat B."/>
            <person name="Kohler A."/>
            <person name="Grigoriev I.V."/>
            <person name="Martin F.M."/>
            <person name="Hacquard S."/>
        </authorList>
    </citation>
    <scope>NUCLEOTIDE SEQUENCE [LARGE SCALE GENOMIC DNA]</scope>
    <source>
        <strain evidence="19 20">MPI-SDFR-AT-0080</strain>
    </source>
</reference>
<gene>
    <name evidence="19" type="ORF">B0J12DRAFT_680508</name>
</gene>
<dbReference type="EC" id="3.2.1.58" evidence="14"/>
<feature type="region of interest" description="Disordered" evidence="16">
    <location>
        <begin position="402"/>
        <end position="433"/>
    </location>
</feature>
<evidence type="ECO:0000256" key="4">
    <source>
        <dbReference type="ARBA" id="ARBA00022692"/>
    </source>
</evidence>
<keyword evidence="8 17" id="KW-0472">Membrane</keyword>
<dbReference type="Proteomes" id="UP000774617">
    <property type="component" value="Unassembled WGS sequence"/>
</dbReference>
<keyword evidence="6" id="KW-0735">Signal-anchor</keyword>
<dbReference type="InterPro" id="IPR050386">
    <property type="entry name" value="Glycosyl_hydrolase_5"/>
</dbReference>
<comment type="similarity">
    <text evidence="2">Belongs to the glycosyl hydrolase 5 (cellulase A) family.</text>
</comment>
<keyword evidence="10" id="KW-0326">Glycosidase</keyword>
<dbReference type="InterPro" id="IPR001547">
    <property type="entry name" value="Glyco_hydro_5"/>
</dbReference>
<evidence type="ECO:0000256" key="7">
    <source>
        <dbReference type="ARBA" id="ARBA00022989"/>
    </source>
</evidence>
<keyword evidence="11" id="KW-0961">Cell wall biogenesis/degradation</keyword>
<dbReference type="PANTHER" id="PTHR31297">
    <property type="entry name" value="GLUCAN ENDO-1,6-BETA-GLUCOSIDASE B"/>
    <property type="match status" value="1"/>
</dbReference>
<keyword evidence="4 17" id="KW-0812">Transmembrane</keyword>
<evidence type="ECO:0000256" key="14">
    <source>
        <dbReference type="ARBA" id="ARBA00038929"/>
    </source>
</evidence>
<dbReference type="EMBL" id="JAGTJR010000040">
    <property type="protein sequence ID" value="KAH7032400.1"/>
    <property type="molecule type" value="Genomic_DNA"/>
</dbReference>
<comment type="catalytic activity">
    <reaction evidence="12">
        <text>Successive hydrolysis of beta-D-glucose units from the non-reducing ends of (1-&gt;3)-beta-D-glucans, releasing alpha-glucose.</text>
        <dbReference type="EC" id="3.2.1.58"/>
    </reaction>
</comment>
<evidence type="ECO:0000256" key="6">
    <source>
        <dbReference type="ARBA" id="ARBA00022968"/>
    </source>
</evidence>
<evidence type="ECO:0000256" key="12">
    <source>
        <dbReference type="ARBA" id="ARBA00036824"/>
    </source>
</evidence>
<evidence type="ECO:0000256" key="10">
    <source>
        <dbReference type="ARBA" id="ARBA00023295"/>
    </source>
</evidence>
<evidence type="ECO:0000256" key="9">
    <source>
        <dbReference type="ARBA" id="ARBA00023180"/>
    </source>
</evidence>
<feature type="domain" description="Glycoside hydrolase family 5" evidence="18">
    <location>
        <begin position="553"/>
        <end position="787"/>
    </location>
</feature>
<keyword evidence="5 19" id="KW-0378">Hydrolase</keyword>
<evidence type="ECO:0000256" key="5">
    <source>
        <dbReference type="ARBA" id="ARBA00022801"/>
    </source>
</evidence>
<comment type="caution">
    <text evidence="19">The sequence shown here is derived from an EMBL/GenBank/DDBJ whole genome shotgun (WGS) entry which is preliminary data.</text>
</comment>
<name>A0ABQ8FXD7_9PEZI</name>
<evidence type="ECO:0000256" key="15">
    <source>
        <dbReference type="ARBA" id="ARBA00041260"/>
    </source>
</evidence>
<sequence>MPRDHDSPRRDRDRNYSRDRHPASGGEGYRSDRERRRRRRESRDPADDTPPRREQRAPRRHTRDPASDREYDTDAARQQQQQERRRRRGHRATDSTGEPILRQPERSYDSPYHSGSPSPRKKHAAAHRGRRERGSYGGGGDSSRWTGTDTPASRDSGSSGRPLLHADALAQLDVMNSKSGWKANAYDEAYLKRVREQEAAMEKERQREQRRERRREKEARAMEREKRRRHEEEMGFRRSRNVDVELEDDEDEGEAQRLKPAYPPVADDGIRVRGYDDEYPEPYTDDPYTDDPAEPIRRRREYTEEEREERRRRRKERALAATAVAGRNKKSRVVSGPLLEEGGKEDYEYRLAQRRGGGGGSSDVYYDEELKKKKRKKIFIIVGIIVLILAIVIPVAVVVSGKNKGSDGDTAAATSSDSSKPDNSNLSGISEDDIPEYARGGLLDPFTWYDTEDFNVTFTNDTVGGLSIMGLNSTWDDSVQANEHVPALNKEFKYGEMPIRGVNVGGWLNIEPWITPSFFESYNTRDGVIDEWTLTTSMGGKAKANLEEHYSSWITKQTWVDIRNAGFDHVRIPFNYWAVTTYDGDPYVAKVSWRYLLRGIEYARQNGLRIKLDLHGLPGSQNGWNHSGRQGAIGWLNGTDGTLNAQRSIEIHDQLSQFFAQPRYKNVVTLYGLVNEPRMVELNTNDVLSWYDEVIPKIRQNNITAILVFGDGFLGLDNWQGKLQNYKDLLLDVHQYVIFNVDLIKFSHAEKVNFACKGWTQQSLRSMNTETGFGPTMCGEWSQADTDCTQYLNNVGWGTRWEGTYNTGNSSTSVLEPTCPTDNNPVCSCENANADPSNYSDTYKKFLLHFALAQMYSFEQGWGWFYWTWKTEKAVQWSWESGMKAGILPEKAWDRSAFQCNTTDIPDYSGEGLPENY</sequence>
<evidence type="ECO:0000256" key="3">
    <source>
        <dbReference type="ARBA" id="ARBA00022475"/>
    </source>
</evidence>
<feature type="region of interest" description="Disordered" evidence="16">
    <location>
        <begin position="197"/>
        <end position="333"/>
    </location>
</feature>
<keyword evidence="9" id="KW-0325">Glycoprotein</keyword>
<evidence type="ECO:0000256" key="1">
    <source>
        <dbReference type="ARBA" id="ARBA00004401"/>
    </source>
</evidence>
<dbReference type="Gene3D" id="3.20.20.80">
    <property type="entry name" value="Glycosidases"/>
    <property type="match status" value="1"/>
</dbReference>
<feature type="compositionally biased region" description="Polar residues" evidence="16">
    <location>
        <begin position="145"/>
        <end position="159"/>
    </location>
</feature>
<feature type="compositionally biased region" description="Acidic residues" evidence="16">
    <location>
        <begin position="244"/>
        <end position="253"/>
    </location>
</feature>
<evidence type="ECO:0000256" key="2">
    <source>
        <dbReference type="ARBA" id="ARBA00005641"/>
    </source>
</evidence>
<feature type="region of interest" description="Disordered" evidence="16">
    <location>
        <begin position="1"/>
        <end position="164"/>
    </location>
</feature>
<organism evidence="19 20">
    <name type="scientific">Macrophomina phaseolina</name>
    <dbReference type="NCBI Taxonomy" id="35725"/>
    <lineage>
        <taxon>Eukaryota</taxon>
        <taxon>Fungi</taxon>
        <taxon>Dikarya</taxon>
        <taxon>Ascomycota</taxon>
        <taxon>Pezizomycotina</taxon>
        <taxon>Dothideomycetes</taxon>
        <taxon>Dothideomycetes incertae sedis</taxon>
        <taxon>Botryosphaeriales</taxon>
        <taxon>Botryosphaeriaceae</taxon>
        <taxon>Macrophomina</taxon>
    </lineage>
</organism>
<comment type="subcellular location">
    <subcellularLocation>
        <location evidence="1">Cell membrane</location>
        <topology evidence="1">Single-pass type II membrane protein</topology>
    </subcellularLocation>
</comment>
<evidence type="ECO:0000259" key="18">
    <source>
        <dbReference type="Pfam" id="PF00150"/>
    </source>
</evidence>
<keyword evidence="7 17" id="KW-1133">Transmembrane helix</keyword>
<protein>
    <recommendedName>
        <fullName evidence="14">glucan 1,3-beta-glucosidase</fullName>
        <ecNumber evidence="14">3.2.1.58</ecNumber>
    </recommendedName>
    <alternativeName>
        <fullName evidence="15">Exo-1,3-beta-glucanase D</fullName>
    </alternativeName>
</protein>
<feature type="compositionally biased region" description="Low complexity" evidence="16">
    <location>
        <begin position="402"/>
        <end position="418"/>
    </location>
</feature>
<dbReference type="SUPFAM" id="SSF51445">
    <property type="entry name" value="(Trans)glycosidases"/>
    <property type="match status" value="1"/>
</dbReference>
<feature type="compositionally biased region" description="Basic and acidic residues" evidence="16">
    <location>
        <begin position="41"/>
        <end position="75"/>
    </location>
</feature>
<feature type="compositionally biased region" description="Basic residues" evidence="16">
    <location>
        <begin position="119"/>
        <end position="131"/>
    </location>
</feature>
<proteinExistence type="inferred from homology"/>
<feature type="compositionally biased region" description="Basic and acidic residues" evidence="16">
    <location>
        <begin position="1"/>
        <end position="22"/>
    </location>
</feature>
<evidence type="ECO:0000313" key="20">
    <source>
        <dbReference type="Proteomes" id="UP000774617"/>
    </source>
</evidence>
<dbReference type="Pfam" id="PF00150">
    <property type="entry name" value="Cellulase"/>
    <property type="match status" value="1"/>
</dbReference>
<feature type="transmembrane region" description="Helical" evidence="17">
    <location>
        <begin position="378"/>
        <end position="399"/>
    </location>
</feature>
<evidence type="ECO:0000256" key="17">
    <source>
        <dbReference type="SAM" id="Phobius"/>
    </source>
</evidence>
<evidence type="ECO:0000256" key="8">
    <source>
        <dbReference type="ARBA" id="ARBA00023136"/>
    </source>
</evidence>
<dbReference type="InterPro" id="IPR017853">
    <property type="entry name" value="GH"/>
</dbReference>